<dbReference type="AlphaFoldDB" id="A0A0X8JND5"/>
<dbReference type="Gene3D" id="1.10.150.20">
    <property type="entry name" value="5' to 3' exonuclease, C-terminal subdomain"/>
    <property type="match status" value="1"/>
</dbReference>
<proteinExistence type="predicted"/>
<dbReference type="RefSeq" id="WP_066601914.1">
    <property type="nucleotide sequence ID" value="NZ_CP014230.1"/>
</dbReference>
<evidence type="ECO:0000313" key="1">
    <source>
        <dbReference type="EMBL" id="AMD91782.1"/>
    </source>
</evidence>
<sequence>MNPEKVTRSRLEKLTDLPNVGPATAADLRMLGITEPGQLKGRSPYDLYEELCGKTGVRHDPCVLDVFISITRFMDGGEPRPWWHYTDERKKCLGSGPDRDG</sequence>
<keyword evidence="2" id="KW-1185">Reference proteome</keyword>
<name>A0A0X8JND5_9BACT</name>
<dbReference type="STRING" id="888061.AXF15_00710"/>
<dbReference type="EMBL" id="CP014230">
    <property type="protein sequence ID" value="AMD91782.1"/>
    <property type="molecule type" value="Genomic_DNA"/>
</dbReference>
<dbReference type="OrthoDB" id="7173324at2"/>
<dbReference type="Pfam" id="PF11731">
    <property type="entry name" value="Cdd1"/>
    <property type="match status" value="1"/>
</dbReference>
<dbReference type="Proteomes" id="UP000063964">
    <property type="component" value="Chromosome"/>
</dbReference>
<organism evidence="1 2">
    <name type="scientific">Desulfomicrobium orale DSM 12838</name>
    <dbReference type="NCBI Taxonomy" id="888061"/>
    <lineage>
        <taxon>Bacteria</taxon>
        <taxon>Pseudomonadati</taxon>
        <taxon>Thermodesulfobacteriota</taxon>
        <taxon>Desulfovibrionia</taxon>
        <taxon>Desulfovibrionales</taxon>
        <taxon>Desulfomicrobiaceae</taxon>
        <taxon>Desulfomicrobium</taxon>
    </lineage>
</organism>
<gene>
    <name evidence="1" type="ORF">AXF15_00710</name>
</gene>
<dbReference type="KEGG" id="doa:AXF15_00710"/>
<reference evidence="2" key="1">
    <citation type="submission" date="2016-02" db="EMBL/GenBank/DDBJ databases">
        <authorList>
            <person name="Holder M.E."/>
            <person name="Ajami N.J."/>
            <person name="Petrosino J.F."/>
        </authorList>
    </citation>
    <scope>NUCLEOTIDE SEQUENCE [LARGE SCALE GENOMIC DNA]</scope>
    <source>
        <strain evidence="2">DSM 12838</strain>
    </source>
</reference>
<evidence type="ECO:0000313" key="2">
    <source>
        <dbReference type="Proteomes" id="UP000063964"/>
    </source>
</evidence>
<accession>A0A0X8JND5</accession>
<protein>
    <submittedName>
        <fullName evidence="1">Mitomycin resistance protein</fullName>
    </submittedName>
</protein>
<dbReference type="InterPro" id="IPR021725">
    <property type="entry name" value="Cdd1"/>
</dbReference>